<proteinExistence type="predicted"/>
<organism evidence="1 2">
    <name type="scientific">Yoonia algicola</name>
    <dbReference type="NCBI Taxonomy" id="3137368"/>
    <lineage>
        <taxon>Bacteria</taxon>
        <taxon>Pseudomonadati</taxon>
        <taxon>Pseudomonadota</taxon>
        <taxon>Alphaproteobacteria</taxon>
        <taxon>Rhodobacterales</taxon>
        <taxon>Paracoccaceae</taxon>
        <taxon>Yoonia</taxon>
    </lineage>
</organism>
<accession>A0AAN0M5L2</accession>
<dbReference type="AlphaFoldDB" id="A0AAN0M5L2"/>
<dbReference type="Proteomes" id="UP001451782">
    <property type="component" value="Chromosome"/>
</dbReference>
<gene>
    <name evidence="1" type="ORF">AABB28_08545</name>
</gene>
<sequence>MTDETASFELPKIMKVEDCETLHGFLAAAQSKNIALKCHAVERLSGLSAQMLVMAVTAWRNQALEVTFASPSDGFRQSVAILGLSDALLPAEGAV</sequence>
<dbReference type="RefSeq" id="WP_342071636.1">
    <property type="nucleotide sequence ID" value="NZ_CP151762.1"/>
</dbReference>
<reference evidence="1 2" key="1">
    <citation type="submission" date="2024-04" db="EMBL/GenBank/DDBJ databases">
        <title>Phylogenomic analyses of a clade within the roseobacter group suggest taxonomic reassignments of species of the genera Aestuariivita, Citreicella, Loktanella, Nautella, Pelagibaca, Ruegeria, Thalassobius, Thiobacimonas and Tropicibacter, and the proposal o.</title>
        <authorList>
            <person name="Jeon C.O."/>
        </authorList>
    </citation>
    <scope>NUCLEOTIDE SEQUENCE [LARGE SCALE GENOMIC DNA]</scope>
    <source>
        <strain evidence="1 2">G8-12</strain>
    </source>
</reference>
<dbReference type="InterPro" id="IPR036513">
    <property type="entry name" value="STAS_dom_sf"/>
</dbReference>
<evidence type="ECO:0000313" key="1">
    <source>
        <dbReference type="EMBL" id="WZU65289.1"/>
    </source>
</evidence>
<name>A0AAN0M5L2_9RHOB</name>
<dbReference type="SUPFAM" id="SSF52091">
    <property type="entry name" value="SpoIIaa-like"/>
    <property type="match status" value="1"/>
</dbReference>
<evidence type="ECO:0000313" key="2">
    <source>
        <dbReference type="Proteomes" id="UP001451782"/>
    </source>
</evidence>
<dbReference type="KEGG" id="yag:AABB28_08545"/>
<dbReference type="EMBL" id="CP151762">
    <property type="protein sequence ID" value="WZU65289.1"/>
    <property type="molecule type" value="Genomic_DNA"/>
</dbReference>
<protein>
    <submittedName>
        <fullName evidence="1">STAS domain-containing protein</fullName>
    </submittedName>
</protein>
<keyword evidence="2" id="KW-1185">Reference proteome</keyword>